<accession>A0A8S4NW22</accession>
<reference evidence="1" key="1">
    <citation type="submission" date="2022-03" db="EMBL/GenBank/DDBJ databases">
        <authorList>
            <person name="Martin C."/>
        </authorList>
    </citation>
    <scope>NUCLEOTIDE SEQUENCE</scope>
</reference>
<gene>
    <name evidence="1" type="ORF">OFUS_LOCUS12004</name>
</gene>
<feature type="non-terminal residue" evidence="1">
    <location>
        <position position="1"/>
    </location>
</feature>
<proteinExistence type="predicted"/>
<comment type="caution">
    <text evidence="1">The sequence shown here is derived from an EMBL/GenBank/DDBJ whole genome shotgun (WGS) entry which is preliminary data.</text>
</comment>
<evidence type="ECO:0000313" key="2">
    <source>
        <dbReference type="Proteomes" id="UP000749559"/>
    </source>
</evidence>
<keyword evidence="2" id="KW-1185">Reference proteome</keyword>
<name>A0A8S4NW22_OWEFU</name>
<protein>
    <submittedName>
        <fullName evidence="1">Uncharacterized protein</fullName>
    </submittedName>
</protein>
<sequence length="104" mass="12026">YREFKLAYNTETPTYDQSCIQMHRLNIFHSNLGCEKHRKLKLPIVNNVYPKQKFNTSLFSNTCEGTVQAMTGFQVKLSQSNQINAKNINQMTNICNSCHIPKNL</sequence>
<organism evidence="1 2">
    <name type="scientific">Owenia fusiformis</name>
    <name type="common">Polychaete worm</name>
    <dbReference type="NCBI Taxonomy" id="6347"/>
    <lineage>
        <taxon>Eukaryota</taxon>
        <taxon>Metazoa</taxon>
        <taxon>Spiralia</taxon>
        <taxon>Lophotrochozoa</taxon>
        <taxon>Annelida</taxon>
        <taxon>Polychaeta</taxon>
        <taxon>Sedentaria</taxon>
        <taxon>Canalipalpata</taxon>
        <taxon>Sabellida</taxon>
        <taxon>Oweniida</taxon>
        <taxon>Oweniidae</taxon>
        <taxon>Owenia</taxon>
    </lineage>
</organism>
<dbReference type="Proteomes" id="UP000749559">
    <property type="component" value="Unassembled WGS sequence"/>
</dbReference>
<evidence type="ECO:0000313" key="1">
    <source>
        <dbReference type="EMBL" id="CAH1786037.1"/>
    </source>
</evidence>
<dbReference type="AlphaFoldDB" id="A0A8S4NW22"/>
<dbReference type="EMBL" id="CAIIXF020000006">
    <property type="protein sequence ID" value="CAH1786037.1"/>
    <property type="molecule type" value="Genomic_DNA"/>
</dbReference>